<evidence type="ECO:0000256" key="1">
    <source>
        <dbReference type="SAM" id="MobiDB-lite"/>
    </source>
</evidence>
<accession>A0AAV0AIE8</accession>
<dbReference type="InterPro" id="IPR018392">
    <property type="entry name" value="LysM"/>
</dbReference>
<feature type="domain" description="LysM" evidence="2">
    <location>
        <begin position="203"/>
        <end position="247"/>
    </location>
</feature>
<evidence type="ECO:0000313" key="3">
    <source>
        <dbReference type="EMBL" id="CAH7667441.1"/>
    </source>
</evidence>
<feature type="region of interest" description="Disordered" evidence="1">
    <location>
        <begin position="387"/>
        <end position="494"/>
    </location>
</feature>
<dbReference type="InterPro" id="IPR045030">
    <property type="entry name" value="LYSM1-4"/>
</dbReference>
<name>A0AAV0AIE8_PHAPC</name>
<dbReference type="CDD" id="cd00118">
    <property type="entry name" value="LysM"/>
    <property type="match status" value="1"/>
</dbReference>
<proteinExistence type="predicted"/>
<comment type="caution">
    <text evidence="3">The sequence shown here is derived from an EMBL/GenBank/DDBJ whole genome shotgun (WGS) entry which is preliminary data.</text>
</comment>
<dbReference type="Gene3D" id="3.10.350.10">
    <property type="entry name" value="LysM domain"/>
    <property type="match status" value="1"/>
</dbReference>
<feature type="compositionally biased region" description="Polar residues" evidence="1">
    <location>
        <begin position="289"/>
        <end position="308"/>
    </location>
</feature>
<evidence type="ECO:0000259" key="2">
    <source>
        <dbReference type="PROSITE" id="PS51782"/>
    </source>
</evidence>
<feature type="compositionally biased region" description="Low complexity" evidence="1">
    <location>
        <begin position="349"/>
        <end position="364"/>
    </location>
</feature>
<gene>
    <name evidence="3" type="ORF">PPACK8108_LOCUS1843</name>
</gene>
<feature type="compositionally biased region" description="Polar residues" evidence="1">
    <location>
        <begin position="634"/>
        <end position="644"/>
    </location>
</feature>
<feature type="compositionally biased region" description="Basic and acidic residues" evidence="1">
    <location>
        <begin position="618"/>
        <end position="630"/>
    </location>
</feature>
<feature type="compositionally biased region" description="Polar residues" evidence="1">
    <location>
        <begin position="326"/>
        <end position="341"/>
    </location>
</feature>
<dbReference type="EMBL" id="CALTRL010000307">
    <property type="protein sequence ID" value="CAH7667441.1"/>
    <property type="molecule type" value="Genomic_DNA"/>
</dbReference>
<evidence type="ECO:0000313" key="4">
    <source>
        <dbReference type="Proteomes" id="UP001153365"/>
    </source>
</evidence>
<feature type="compositionally biased region" description="Low complexity" evidence="1">
    <location>
        <begin position="274"/>
        <end position="288"/>
    </location>
</feature>
<dbReference type="PANTHER" id="PTHR20932">
    <property type="entry name" value="LYSM AND PUTATIVE PEPTIDOGLYCAN-BINDING DOMAIN-CONTAINING PROTEIN"/>
    <property type="match status" value="1"/>
</dbReference>
<feature type="compositionally biased region" description="Polar residues" evidence="1">
    <location>
        <begin position="453"/>
        <end position="469"/>
    </location>
</feature>
<sequence>MMMINSNSKSEELGNISRGSRNSPADDRSVANTSTNSDLLLSQSIGSILDPWASPIEPQSDQLIHLTASAVQDLSQNLPQSNRRPTLYRSTSTISSHPLKLSPSNLSANEQPIQDQQKRIRPSIWFGRTISNSNTTNINTSVSSNKGKERASSTSIPSSSASSNNTLSSPSPSSSSSPSSSTPRQAVPLSENVNRIKGLRDVLIHRVEKTDTLAGIALSYGINVSALRKANGMWTNDPLSLKEMLRIPLECCNLPPSKKIEIESDSGKVLLWENSNSNNNGSSTKNSNHQSPRTSTSTQKSNHSSIISQEEPRVIGSLQRITLSNDQRLDPFNQSSRSCGSPQLVARVSSDPNSSINSHSNSDSCRLRKTLLQSPVSSETLIPELNLSNRQEQQNLKISGSSSTPSLLRQRSRSNNPNSDLKRRSARNRTLNGKDEDGDGSIESLINRRGDSNSRALSPINVTPTNSLRDLNRCNSDGHDDGDNDGREDSPGVEKKRLIGRFDGARINQFQAQDNHYSQQDNIDHFENLLGNGSGPVNNKWTTVRPGKPPPLNKQLKFLEEGTSRTSLRIGKVFENAINGIFWSNSPSNISTAPRSDSNVDGINRSVDLQSLISVEDDKYKRSRSGDQKRKNPMFTNGHQSLSFGGSLEDHNLSDSHRLDELG</sequence>
<dbReference type="PROSITE" id="PS51782">
    <property type="entry name" value="LYSM"/>
    <property type="match status" value="1"/>
</dbReference>
<dbReference type="Proteomes" id="UP001153365">
    <property type="component" value="Unassembled WGS sequence"/>
</dbReference>
<feature type="region of interest" description="Disordered" evidence="1">
    <location>
        <begin position="135"/>
        <end position="192"/>
    </location>
</feature>
<feature type="compositionally biased region" description="Basic and acidic residues" evidence="1">
    <location>
        <begin position="470"/>
        <end position="494"/>
    </location>
</feature>
<organism evidence="3 4">
    <name type="scientific">Phakopsora pachyrhizi</name>
    <name type="common">Asian soybean rust disease fungus</name>
    <dbReference type="NCBI Taxonomy" id="170000"/>
    <lineage>
        <taxon>Eukaryota</taxon>
        <taxon>Fungi</taxon>
        <taxon>Dikarya</taxon>
        <taxon>Basidiomycota</taxon>
        <taxon>Pucciniomycotina</taxon>
        <taxon>Pucciniomycetes</taxon>
        <taxon>Pucciniales</taxon>
        <taxon>Phakopsoraceae</taxon>
        <taxon>Phakopsora</taxon>
    </lineage>
</organism>
<feature type="compositionally biased region" description="Polar residues" evidence="1">
    <location>
        <begin position="75"/>
        <end position="115"/>
    </location>
</feature>
<feature type="region of interest" description="Disordered" evidence="1">
    <location>
        <begin position="618"/>
        <end position="663"/>
    </location>
</feature>
<feature type="compositionally biased region" description="Polar residues" evidence="1">
    <location>
        <begin position="387"/>
        <end position="419"/>
    </location>
</feature>
<feature type="region of interest" description="Disordered" evidence="1">
    <location>
        <begin position="326"/>
        <end position="366"/>
    </location>
</feature>
<feature type="compositionally biased region" description="Basic and acidic residues" evidence="1">
    <location>
        <begin position="648"/>
        <end position="663"/>
    </location>
</feature>
<dbReference type="SMART" id="SM00257">
    <property type="entry name" value="LysM"/>
    <property type="match status" value="1"/>
</dbReference>
<dbReference type="Pfam" id="PF01476">
    <property type="entry name" value="LysM"/>
    <property type="match status" value="1"/>
</dbReference>
<dbReference type="InterPro" id="IPR036779">
    <property type="entry name" value="LysM_dom_sf"/>
</dbReference>
<dbReference type="SUPFAM" id="SSF54106">
    <property type="entry name" value="LysM domain"/>
    <property type="match status" value="1"/>
</dbReference>
<feature type="region of interest" description="Disordered" evidence="1">
    <location>
        <begin position="271"/>
        <end position="311"/>
    </location>
</feature>
<keyword evidence="4" id="KW-1185">Reference proteome</keyword>
<dbReference type="AlphaFoldDB" id="A0AAV0AIE8"/>
<feature type="compositionally biased region" description="Low complexity" evidence="1">
    <location>
        <begin position="152"/>
        <end position="183"/>
    </location>
</feature>
<feature type="region of interest" description="Disordered" evidence="1">
    <location>
        <begin position="1"/>
        <end position="37"/>
    </location>
</feature>
<feature type="compositionally biased region" description="Low complexity" evidence="1">
    <location>
        <begin position="135"/>
        <end position="145"/>
    </location>
</feature>
<reference evidence="3" key="1">
    <citation type="submission" date="2022-06" db="EMBL/GenBank/DDBJ databases">
        <authorList>
            <consortium name="SYNGENTA / RWTH Aachen University"/>
        </authorList>
    </citation>
    <scope>NUCLEOTIDE SEQUENCE</scope>
</reference>
<feature type="region of interest" description="Disordered" evidence="1">
    <location>
        <begin position="75"/>
        <end position="121"/>
    </location>
</feature>
<dbReference type="PANTHER" id="PTHR20932:SF8">
    <property type="entry name" value="LD22649P"/>
    <property type="match status" value="1"/>
</dbReference>
<protein>
    <submittedName>
        <fullName evidence="3">Expressed protein</fullName>
    </submittedName>
</protein>